<dbReference type="SUPFAM" id="SSF159071">
    <property type="entry name" value="TrmB C-terminal domain-like"/>
    <property type="match status" value="1"/>
</dbReference>
<dbReference type="InterPro" id="IPR051797">
    <property type="entry name" value="TrmB-like"/>
</dbReference>
<dbReference type="RefSeq" id="WP_227231284.1">
    <property type="nucleotide sequence ID" value="NZ_JAJCVJ010000003.1"/>
</dbReference>
<proteinExistence type="inferred from homology"/>
<dbReference type="InterPro" id="IPR002831">
    <property type="entry name" value="Tscrpt_reg_TrmB_N"/>
</dbReference>
<dbReference type="InterPro" id="IPR036388">
    <property type="entry name" value="WH-like_DNA-bd_sf"/>
</dbReference>
<name>A0ABD5RFD9_9EURY</name>
<feature type="domain" description="Transcription regulator TrmB N-terminal" evidence="2">
    <location>
        <begin position="10"/>
        <end position="65"/>
    </location>
</feature>
<evidence type="ECO:0000313" key="5">
    <source>
        <dbReference type="Proteomes" id="UP001596201"/>
    </source>
</evidence>
<dbReference type="EMBL" id="JBHSKX010000004">
    <property type="protein sequence ID" value="MFC5368713.1"/>
    <property type="molecule type" value="Genomic_DNA"/>
</dbReference>
<feature type="domain" description="Transcription regulator TrmB C-terminal" evidence="3">
    <location>
        <begin position="111"/>
        <end position="358"/>
    </location>
</feature>
<dbReference type="SUPFAM" id="SSF56024">
    <property type="entry name" value="Phospholipase D/nuclease"/>
    <property type="match status" value="1"/>
</dbReference>
<dbReference type="AlphaFoldDB" id="A0ABD5RFD9"/>
<dbReference type="PANTHER" id="PTHR34293">
    <property type="entry name" value="HTH-TYPE TRANSCRIPTIONAL REGULATOR TRMBL2"/>
    <property type="match status" value="1"/>
</dbReference>
<dbReference type="Pfam" id="PF01978">
    <property type="entry name" value="TrmB"/>
    <property type="match status" value="1"/>
</dbReference>
<sequence>MDTEQLRASLEDTGLTQYEADAYVTVLDLGSASATEVADASDVPQARIYDVLRKLESDGYVETFHEGSLHARVRNPDEVLEHLSSYADTITNAAAEIEERYQQPKIENHRVSVVKPLDAVYERALQAIADAENELQIALTPDLFDRFRDALTDARERNVVVLLTISPHTRTDYETFTEEHDLDFAGVATEVRYRRLPTPFLVIADRQEVSFAPEESLHPAHEYGVHVNDYSLSRMFDWTFGTAFWELWQVIHSERDDSLPATYTEIRECIRDIAPALEEGREVIVTVYGQWRESGEDCQLTGRVTDVTFTGQADGSPLLATYLEEATLEVASADGTVEVGGWGAMFETVEARRIVVETVSRG</sequence>
<evidence type="ECO:0000256" key="1">
    <source>
        <dbReference type="ARBA" id="ARBA00007287"/>
    </source>
</evidence>
<evidence type="ECO:0000313" key="4">
    <source>
        <dbReference type="EMBL" id="MFC5368713.1"/>
    </source>
</evidence>
<dbReference type="Pfam" id="PF11495">
    <property type="entry name" value="Regulator_TrmB"/>
    <property type="match status" value="1"/>
</dbReference>
<comment type="similarity">
    <text evidence="1">Belongs to the transcriptional regulator TrmB family.</text>
</comment>
<protein>
    <submittedName>
        <fullName evidence="4">TrmB family transcriptional regulator</fullName>
    </submittedName>
</protein>
<evidence type="ECO:0000259" key="2">
    <source>
        <dbReference type="Pfam" id="PF01978"/>
    </source>
</evidence>
<dbReference type="SUPFAM" id="SSF46785">
    <property type="entry name" value="Winged helix' DNA-binding domain"/>
    <property type="match status" value="1"/>
</dbReference>
<comment type="caution">
    <text evidence="4">The sequence shown here is derived from an EMBL/GenBank/DDBJ whole genome shotgun (WGS) entry which is preliminary data.</text>
</comment>
<dbReference type="CDD" id="cd09124">
    <property type="entry name" value="PLDc_like_TrmB_middle"/>
    <property type="match status" value="1"/>
</dbReference>
<organism evidence="4 5">
    <name type="scientific">Salinirubrum litoreum</name>
    <dbReference type="NCBI Taxonomy" id="1126234"/>
    <lineage>
        <taxon>Archaea</taxon>
        <taxon>Methanobacteriati</taxon>
        <taxon>Methanobacteriota</taxon>
        <taxon>Stenosarchaea group</taxon>
        <taxon>Halobacteria</taxon>
        <taxon>Halobacteriales</taxon>
        <taxon>Haloferacaceae</taxon>
        <taxon>Salinirubrum</taxon>
    </lineage>
</organism>
<accession>A0ABD5RFD9</accession>
<dbReference type="InterPro" id="IPR036390">
    <property type="entry name" value="WH_DNA-bd_sf"/>
</dbReference>
<dbReference type="PANTHER" id="PTHR34293:SF1">
    <property type="entry name" value="HTH-TYPE TRANSCRIPTIONAL REGULATOR TRMBL2"/>
    <property type="match status" value="1"/>
</dbReference>
<gene>
    <name evidence="4" type="ORF">ACFPJ5_17460</name>
</gene>
<reference evidence="4 5" key="1">
    <citation type="journal article" date="2019" name="Int. J. Syst. Evol. Microbiol.">
        <title>The Global Catalogue of Microorganisms (GCM) 10K type strain sequencing project: providing services to taxonomists for standard genome sequencing and annotation.</title>
        <authorList>
            <consortium name="The Broad Institute Genomics Platform"/>
            <consortium name="The Broad Institute Genome Sequencing Center for Infectious Disease"/>
            <person name="Wu L."/>
            <person name="Ma J."/>
        </authorList>
    </citation>
    <scope>NUCLEOTIDE SEQUENCE [LARGE SCALE GENOMIC DNA]</scope>
    <source>
        <strain evidence="4 5">CGMCC 1.12237</strain>
    </source>
</reference>
<dbReference type="Proteomes" id="UP001596201">
    <property type="component" value="Unassembled WGS sequence"/>
</dbReference>
<keyword evidence="5" id="KW-1185">Reference proteome</keyword>
<dbReference type="InterPro" id="IPR021586">
    <property type="entry name" value="Tscrpt_reg_TrmB_C"/>
</dbReference>
<dbReference type="Gene3D" id="1.10.10.10">
    <property type="entry name" value="Winged helix-like DNA-binding domain superfamily/Winged helix DNA-binding domain"/>
    <property type="match status" value="1"/>
</dbReference>
<evidence type="ECO:0000259" key="3">
    <source>
        <dbReference type="Pfam" id="PF11495"/>
    </source>
</evidence>